<keyword evidence="3" id="KW-1185">Reference proteome</keyword>
<sequence>MKALRLEILKLKRSRFWSIAAGSASIVLLWFALLTLHRAHGPEESRLAVFAVNEAVNLSGILIPIVAALLASRIITIDTEQGMGDTLTAFGQPARRRWLTKLQLVLGCVVLIEGLMLGVAETGRAWGLVTSPAHDSALLPTALVLFAGTIATVSAQLALATIFDKQGIGLACAVIGGIAASSLPFLGAEYLGWLLPWGLLVAANPVAPLPQQIAGADALLISYPILYACGALAAAVLWLGIARVLVTRKETAQ</sequence>
<protein>
    <submittedName>
        <fullName evidence="2">Uncharacterized protein</fullName>
    </submittedName>
</protein>
<gene>
    <name evidence="2" type="ORF">EII11_06195</name>
</gene>
<feature type="transmembrane region" description="Helical" evidence="1">
    <location>
        <begin position="98"/>
        <end position="117"/>
    </location>
</feature>
<feature type="transmembrane region" description="Helical" evidence="1">
    <location>
        <begin position="56"/>
        <end position="77"/>
    </location>
</feature>
<dbReference type="OrthoDB" id="3253443at2"/>
<dbReference type="AlphaFoldDB" id="A0A3P1SD40"/>
<evidence type="ECO:0000313" key="3">
    <source>
        <dbReference type="Proteomes" id="UP000280444"/>
    </source>
</evidence>
<feature type="transmembrane region" description="Helical" evidence="1">
    <location>
        <begin position="16"/>
        <end position="36"/>
    </location>
</feature>
<dbReference type="EMBL" id="RQZF01000005">
    <property type="protein sequence ID" value="RRC95221.1"/>
    <property type="molecule type" value="Genomic_DNA"/>
</dbReference>
<keyword evidence="1" id="KW-0472">Membrane</keyword>
<feature type="transmembrane region" description="Helical" evidence="1">
    <location>
        <begin position="137"/>
        <end position="160"/>
    </location>
</feature>
<comment type="caution">
    <text evidence="2">The sequence shown here is derived from an EMBL/GenBank/DDBJ whole genome shotgun (WGS) entry which is preliminary data.</text>
</comment>
<dbReference type="Proteomes" id="UP000280444">
    <property type="component" value="Unassembled WGS sequence"/>
</dbReference>
<keyword evidence="1" id="KW-0812">Transmembrane</keyword>
<evidence type="ECO:0000256" key="1">
    <source>
        <dbReference type="SAM" id="Phobius"/>
    </source>
</evidence>
<feature type="transmembrane region" description="Helical" evidence="1">
    <location>
        <begin position="167"/>
        <end position="187"/>
    </location>
</feature>
<dbReference type="Pfam" id="PF12730">
    <property type="entry name" value="ABC2_membrane_4"/>
    <property type="match status" value="1"/>
</dbReference>
<keyword evidence="1" id="KW-1133">Transmembrane helix</keyword>
<evidence type="ECO:0000313" key="2">
    <source>
        <dbReference type="EMBL" id="RRC95221.1"/>
    </source>
</evidence>
<dbReference type="RefSeq" id="WP_124870222.1">
    <property type="nucleotide sequence ID" value="NZ_RQZF01000005.1"/>
</dbReference>
<name>A0A3P1SD40_9ACTO</name>
<feature type="transmembrane region" description="Helical" evidence="1">
    <location>
        <begin position="225"/>
        <end position="246"/>
    </location>
</feature>
<reference evidence="2 3" key="1">
    <citation type="submission" date="2018-11" db="EMBL/GenBank/DDBJ databases">
        <title>Genomes From Bacteria Associated with the Canine Oral Cavity: a Test Case for Automated Genome-Based Taxonomic Assignment.</title>
        <authorList>
            <person name="Coil D.A."/>
            <person name="Jospin G."/>
            <person name="Darling A.E."/>
            <person name="Wallis C."/>
            <person name="Davis I.J."/>
            <person name="Harris S."/>
            <person name="Eisen J.A."/>
            <person name="Holcombe L.J."/>
            <person name="O'Flynn C."/>
        </authorList>
    </citation>
    <scope>NUCLEOTIDE SEQUENCE [LARGE SCALE GENOMIC DNA]</scope>
    <source>
        <strain evidence="2 3">OH770</strain>
    </source>
</reference>
<accession>A0A3P1SD40</accession>
<proteinExistence type="predicted"/>
<organism evidence="2 3">
    <name type="scientific">Schaalia canis</name>
    <dbReference type="NCBI Taxonomy" id="100469"/>
    <lineage>
        <taxon>Bacteria</taxon>
        <taxon>Bacillati</taxon>
        <taxon>Actinomycetota</taxon>
        <taxon>Actinomycetes</taxon>
        <taxon>Actinomycetales</taxon>
        <taxon>Actinomycetaceae</taxon>
        <taxon>Schaalia</taxon>
    </lineage>
</organism>